<dbReference type="InterPro" id="IPR051912">
    <property type="entry name" value="Alkylbase_DNA_Glycosylase/TA"/>
</dbReference>
<dbReference type="Gene3D" id="1.10.340.30">
    <property type="entry name" value="Hypothetical protein, domain 2"/>
    <property type="match status" value="1"/>
</dbReference>
<evidence type="ECO:0000313" key="7">
    <source>
        <dbReference type="EMBL" id="SDN42337.1"/>
    </source>
</evidence>
<dbReference type="PANTHER" id="PTHR43003:SF5">
    <property type="entry name" value="DNA-3-METHYLADENINE GLYCOSYLASE"/>
    <property type="match status" value="1"/>
</dbReference>
<comment type="catalytic activity">
    <reaction evidence="1">
        <text>Hydrolysis of alkylated DNA, releasing 3-methyladenine, 3-methylguanine, 7-methylguanine and 7-methyladenine.</text>
        <dbReference type="EC" id="3.2.2.21"/>
    </reaction>
</comment>
<dbReference type="CDD" id="cd00056">
    <property type="entry name" value="ENDO3c"/>
    <property type="match status" value="1"/>
</dbReference>
<dbReference type="Gene3D" id="1.10.1670.40">
    <property type="match status" value="1"/>
</dbReference>
<dbReference type="GO" id="GO:0005737">
    <property type="term" value="C:cytoplasm"/>
    <property type="evidence" value="ECO:0007669"/>
    <property type="project" value="TreeGrafter"/>
</dbReference>
<dbReference type="Pfam" id="PF00730">
    <property type="entry name" value="HhH-GPD"/>
    <property type="match status" value="1"/>
</dbReference>
<evidence type="ECO:0000256" key="3">
    <source>
        <dbReference type="ARBA" id="ARBA00012000"/>
    </source>
</evidence>
<keyword evidence="4" id="KW-0227">DNA damage</keyword>
<dbReference type="GO" id="GO:0032993">
    <property type="term" value="C:protein-DNA complex"/>
    <property type="evidence" value="ECO:0007669"/>
    <property type="project" value="TreeGrafter"/>
</dbReference>
<reference evidence="7 8" key="1">
    <citation type="submission" date="2016-10" db="EMBL/GenBank/DDBJ databases">
        <authorList>
            <person name="de Groot N.N."/>
        </authorList>
    </citation>
    <scope>NUCLEOTIDE SEQUENCE [LARGE SCALE GENOMIC DNA]</scope>
    <source>
        <strain evidence="7 8">CGMCC 4.2022</strain>
    </source>
</reference>
<sequence>MTRQSAAAYRHLSADPVLAGLVARVGRPDPYDWAAREFPAATNFEAMALHIVGQQISVAAALTIFARVTARAGGAVTPAALLRLDEDDLRSCGLSRAKARYLHDLARRQADGTIDLEHMDDVDDTTALADLTAVHGVGLWSAQMFLIHQLKRADILPAGDIGIRRAVQYAWHLPEAPTVEDTRRRALPWAPYRTYASALLWTSLRARTPPAEPAS</sequence>
<dbReference type="GO" id="GO:0043916">
    <property type="term" value="F:DNA-7-methylguanine glycosylase activity"/>
    <property type="evidence" value="ECO:0007669"/>
    <property type="project" value="TreeGrafter"/>
</dbReference>
<organism evidence="7 8">
    <name type="scientific">Actinacidiphila guanduensis</name>
    <dbReference type="NCBI Taxonomy" id="310781"/>
    <lineage>
        <taxon>Bacteria</taxon>
        <taxon>Bacillati</taxon>
        <taxon>Actinomycetota</taxon>
        <taxon>Actinomycetes</taxon>
        <taxon>Kitasatosporales</taxon>
        <taxon>Streptomycetaceae</taxon>
        <taxon>Actinacidiphila</taxon>
    </lineage>
</organism>
<dbReference type="Proteomes" id="UP000199341">
    <property type="component" value="Unassembled WGS sequence"/>
</dbReference>
<comment type="similarity">
    <text evidence="2">Belongs to the alkylbase DNA glycosidase AlkA family.</text>
</comment>
<evidence type="ECO:0000256" key="5">
    <source>
        <dbReference type="ARBA" id="ARBA00023204"/>
    </source>
</evidence>
<dbReference type="InterPro" id="IPR011257">
    <property type="entry name" value="DNA_glycosylase"/>
</dbReference>
<dbReference type="InterPro" id="IPR003265">
    <property type="entry name" value="HhH-GPD_domain"/>
</dbReference>
<feature type="domain" description="HhH-GPD" evidence="6">
    <location>
        <begin position="52"/>
        <end position="205"/>
    </location>
</feature>
<dbReference type="AlphaFoldDB" id="A0A1H0B9L5"/>
<name>A0A1H0B9L5_9ACTN</name>
<evidence type="ECO:0000256" key="2">
    <source>
        <dbReference type="ARBA" id="ARBA00010817"/>
    </source>
</evidence>
<dbReference type="STRING" id="310781.SAMN05216259_104103"/>
<dbReference type="RefSeq" id="WP_093783904.1">
    <property type="nucleotide sequence ID" value="NZ_FNIE01000004.1"/>
</dbReference>
<evidence type="ECO:0000256" key="4">
    <source>
        <dbReference type="ARBA" id="ARBA00022763"/>
    </source>
</evidence>
<dbReference type="GO" id="GO:0006307">
    <property type="term" value="P:DNA alkylation repair"/>
    <property type="evidence" value="ECO:0007669"/>
    <property type="project" value="TreeGrafter"/>
</dbReference>
<dbReference type="GO" id="GO:0008725">
    <property type="term" value="F:DNA-3-methyladenine glycosylase activity"/>
    <property type="evidence" value="ECO:0007669"/>
    <property type="project" value="TreeGrafter"/>
</dbReference>
<dbReference type="OrthoDB" id="9811249at2"/>
<dbReference type="PANTHER" id="PTHR43003">
    <property type="entry name" value="DNA-3-METHYLADENINE GLYCOSYLASE"/>
    <property type="match status" value="1"/>
</dbReference>
<evidence type="ECO:0000256" key="1">
    <source>
        <dbReference type="ARBA" id="ARBA00000086"/>
    </source>
</evidence>
<keyword evidence="5" id="KW-0234">DNA repair</keyword>
<dbReference type="EC" id="3.2.2.21" evidence="3"/>
<dbReference type="EMBL" id="FNIE01000004">
    <property type="protein sequence ID" value="SDN42337.1"/>
    <property type="molecule type" value="Genomic_DNA"/>
</dbReference>
<dbReference type="GO" id="GO:0032131">
    <property type="term" value="F:alkylated DNA binding"/>
    <property type="evidence" value="ECO:0007669"/>
    <property type="project" value="TreeGrafter"/>
</dbReference>
<gene>
    <name evidence="7" type="ORF">SAMN05216259_104103</name>
</gene>
<dbReference type="SUPFAM" id="SSF48150">
    <property type="entry name" value="DNA-glycosylase"/>
    <property type="match status" value="1"/>
</dbReference>
<accession>A0A1H0B9L5</accession>
<protein>
    <recommendedName>
        <fullName evidence="3">DNA-3-methyladenine glycosylase II</fullName>
        <ecNumber evidence="3">3.2.2.21</ecNumber>
    </recommendedName>
</protein>
<dbReference type="SMART" id="SM00478">
    <property type="entry name" value="ENDO3c"/>
    <property type="match status" value="1"/>
</dbReference>
<keyword evidence="8" id="KW-1185">Reference proteome</keyword>
<dbReference type="GO" id="GO:0006285">
    <property type="term" value="P:base-excision repair, AP site formation"/>
    <property type="evidence" value="ECO:0007669"/>
    <property type="project" value="TreeGrafter"/>
</dbReference>
<proteinExistence type="inferred from homology"/>
<evidence type="ECO:0000313" key="8">
    <source>
        <dbReference type="Proteomes" id="UP000199341"/>
    </source>
</evidence>
<dbReference type="FunFam" id="1.10.340.30:FF:000004">
    <property type="entry name" value="DNA-3-methyladenine glycosylase II"/>
    <property type="match status" value="1"/>
</dbReference>
<evidence type="ECO:0000259" key="6">
    <source>
        <dbReference type="SMART" id="SM00478"/>
    </source>
</evidence>